<protein>
    <submittedName>
        <fullName evidence="4">Transposase</fullName>
    </submittedName>
</protein>
<organism evidence="4">
    <name type="scientific">Pyxidicoccus sp. MCy9557</name>
    <dbReference type="NCBI Taxonomy" id="2012863"/>
    <lineage>
        <taxon>Bacteria</taxon>
        <taxon>Pseudomonadati</taxon>
        <taxon>Myxococcota</taxon>
        <taxon>Myxococcia</taxon>
        <taxon>Myxococcales</taxon>
        <taxon>Cystobacterineae</taxon>
        <taxon>Myxococcaceae</taxon>
        <taxon>Pyxidicoccus</taxon>
    </lineage>
</organism>
<accession>A0A1Z2TJL1</accession>
<dbReference type="EMBL" id="KY765914">
    <property type="protein sequence ID" value="ASA76630.1"/>
    <property type="molecule type" value="Genomic_DNA"/>
</dbReference>
<dbReference type="PANTHER" id="PTHR33678">
    <property type="entry name" value="BLL1576 PROTEIN"/>
    <property type="match status" value="1"/>
</dbReference>
<dbReference type="SMR" id="A0A1Z2TJL1"/>
<reference evidence="4" key="1">
    <citation type="journal article" date="2017" name="Angew. Chem. Int. Ed. Engl.">
        <title>Pyxipyrrolones: Novel cytotoxic myxobacterial metabolites. Structure elucidation and biosynthesis proposal.</title>
        <authorList>
            <person name="Kjaerulff L."/>
            <person name="Raju R."/>
            <person name="Panter F."/>
            <person name="Scheid U."/>
            <person name="Garcia R."/>
            <person name="Herrmann J."/>
            <person name="Muller R."/>
        </authorList>
    </citation>
    <scope>NUCLEOTIDE SEQUENCE</scope>
    <source>
        <strain evidence="4">MCy9557</strain>
    </source>
</reference>
<evidence type="ECO:0000259" key="3">
    <source>
        <dbReference type="Pfam" id="PF13007"/>
    </source>
</evidence>
<feature type="region of interest" description="Disordered" evidence="1">
    <location>
        <begin position="539"/>
        <end position="560"/>
    </location>
</feature>
<dbReference type="NCBIfam" id="NF033517">
    <property type="entry name" value="transpos_IS66"/>
    <property type="match status" value="1"/>
</dbReference>
<dbReference type="InterPro" id="IPR052344">
    <property type="entry name" value="Transposase-related"/>
</dbReference>
<feature type="region of interest" description="Disordered" evidence="1">
    <location>
        <begin position="492"/>
        <end position="522"/>
    </location>
</feature>
<feature type="domain" description="Transposase TnpC homeodomain" evidence="3">
    <location>
        <begin position="56"/>
        <end position="91"/>
    </location>
</feature>
<evidence type="ECO:0000259" key="2">
    <source>
        <dbReference type="Pfam" id="PF03050"/>
    </source>
</evidence>
<sequence length="577" mass="63786">MTRVEQLRDLETARQVATLLEAENARLHQRLEALVAENARLKGEDAQARLQLELEQLKEQVALLQKRLFGASSEKRGDRPSKPARSQPQRGHGPTAQPELKVQEVLLPLDEADRVCGLCGRGLQEWAGQTEDCEEITVVERSFLLRRVRRQKYRCGQGCAPVTAPAPPRLIPGGRYSVDFAVHVALMKYGFHLPLARQERLYGREGLAVEAQTLWDQLDALAGHLQKSYEALLAEVFSSPLIHADETYWLLLDKGPGTKWYAWTVASPDTVFHRILPSRSAATARTVLGDYAGVVLVDGYAAYQTATKSGADGPAPATLAFCWAHVRRKFFEAQPFAPACEEVLELIGELYAIEADLPGWSALTGEVRQAALAHRLAVRQQHSAPVVERIRQWALAQRATPGSAFRKALEYMLKLWEGLNVFLRTPEVPLDNNHVERQMRDMVVGRKNHYGSKSQRGTEVAALFYSLIETARLRGEDPRLLSEARCARRHREPGHRYAPEAAGLTPAPAGIPAGSPPNQDGARRAFTLPPPSTCVCSTARRVSTSGAPPPGARSRADGRGACSVPCLRRQRGFRGTR</sequence>
<name>A0A1Z2TJL1_9BACT</name>
<dbReference type="InterPro" id="IPR024463">
    <property type="entry name" value="Transposase_TnpC_homeodom"/>
</dbReference>
<dbReference type="PANTHER" id="PTHR33678:SF2">
    <property type="match status" value="1"/>
</dbReference>
<feature type="compositionally biased region" description="Low complexity" evidence="1">
    <location>
        <begin position="506"/>
        <end position="517"/>
    </location>
</feature>
<evidence type="ECO:0000256" key="1">
    <source>
        <dbReference type="SAM" id="MobiDB-lite"/>
    </source>
</evidence>
<dbReference type="AlphaFoldDB" id="A0A1Z2TJL1"/>
<dbReference type="Pfam" id="PF13007">
    <property type="entry name" value="LZ_Tnp_IS66"/>
    <property type="match status" value="1"/>
</dbReference>
<evidence type="ECO:0000313" key="4">
    <source>
        <dbReference type="EMBL" id="ASA76630.1"/>
    </source>
</evidence>
<proteinExistence type="predicted"/>
<dbReference type="Pfam" id="PF03050">
    <property type="entry name" value="DDE_Tnp_IS66"/>
    <property type="match status" value="1"/>
</dbReference>
<feature type="domain" description="Transposase IS66 central" evidence="2">
    <location>
        <begin position="174"/>
        <end position="459"/>
    </location>
</feature>
<dbReference type="InterPro" id="IPR004291">
    <property type="entry name" value="Transposase_IS66_central"/>
</dbReference>
<feature type="region of interest" description="Disordered" evidence="1">
    <location>
        <begin position="72"/>
        <end position="101"/>
    </location>
</feature>